<comment type="caution">
    <text evidence="1">The sequence shown here is derived from an EMBL/GenBank/DDBJ whole genome shotgun (WGS) entry which is preliminary data.</text>
</comment>
<evidence type="ECO:0000313" key="2">
    <source>
        <dbReference type="Proteomes" id="UP000244338"/>
    </source>
</evidence>
<name>A0A2R6Y331_9BACL</name>
<dbReference type="Proteomes" id="UP000244338">
    <property type="component" value="Unassembled WGS sequence"/>
</dbReference>
<sequence length="38" mass="4796">MACFDMRFDRYMIIFMLYEHVPPLTGRYFFVLMEKVKR</sequence>
<proteinExistence type="predicted"/>
<protein>
    <submittedName>
        <fullName evidence="1">Uncharacterized protein</fullName>
    </submittedName>
</protein>
<accession>A0A2R6Y331</accession>
<dbReference type="AlphaFoldDB" id="A0A2R6Y331"/>
<reference evidence="2" key="1">
    <citation type="journal article" date="2018" name="Sci. Rep.">
        <title>Lignite coal burning seam in the remote Altai Mountains harbors a hydrogen-driven thermophilic microbial community.</title>
        <authorList>
            <person name="Kadnikov V.V."/>
            <person name="Mardanov A.V."/>
            <person name="Ivasenko D.A."/>
            <person name="Antsiferov D.V."/>
            <person name="Beletsky A.V."/>
            <person name="Karnachuk O.V."/>
            <person name="Ravin N.V."/>
        </authorList>
    </citation>
    <scope>NUCLEOTIDE SEQUENCE [LARGE SCALE GENOMIC DNA]</scope>
</reference>
<evidence type="ECO:0000313" key="1">
    <source>
        <dbReference type="EMBL" id="PTQ57087.1"/>
    </source>
</evidence>
<dbReference type="EMBL" id="PEBX01000013">
    <property type="protein sequence ID" value="PTQ57087.1"/>
    <property type="molecule type" value="Genomic_DNA"/>
</dbReference>
<organism evidence="1 2">
    <name type="scientific">Candidatus Carbonibacillus altaicus</name>
    <dbReference type="NCBI Taxonomy" id="2163959"/>
    <lineage>
        <taxon>Bacteria</taxon>
        <taxon>Bacillati</taxon>
        <taxon>Bacillota</taxon>
        <taxon>Bacilli</taxon>
        <taxon>Bacillales</taxon>
        <taxon>Candidatus Carbonibacillus</taxon>
    </lineage>
</organism>
<gene>
    <name evidence="1" type="ORF">BSOLF_2238</name>
</gene>